<proteinExistence type="inferred from homology"/>
<dbReference type="InterPro" id="IPR042206">
    <property type="entry name" value="CRISPR-assoc_Cas1_C"/>
</dbReference>
<accession>A0A2M9H786</accession>
<dbReference type="NCBIfam" id="TIGR00287">
    <property type="entry name" value="cas1"/>
    <property type="match status" value="1"/>
</dbReference>
<evidence type="ECO:0000256" key="6">
    <source>
        <dbReference type="ARBA" id="ARBA00022842"/>
    </source>
</evidence>
<keyword evidence="11 14" id="KW-0464">Manganese</keyword>
<dbReference type="PANTHER" id="PTHR34353:SF2">
    <property type="entry name" value="CRISPR-ASSOCIATED ENDONUCLEASE CAS1 1"/>
    <property type="match status" value="1"/>
</dbReference>
<name>A0A2M9H786_9BIFI</name>
<evidence type="ECO:0000256" key="3">
    <source>
        <dbReference type="ARBA" id="ARBA00022759"/>
    </source>
</evidence>
<dbReference type="AlphaFoldDB" id="A0A2M9H786"/>
<evidence type="ECO:0000256" key="12">
    <source>
        <dbReference type="ARBA" id="ARBA00033996"/>
    </source>
</evidence>
<dbReference type="CDD" id="cd09634">
    <property type="entry name" value="Cas1_I-II-III"/>
    <property type="match status" value="1"/>
</dbReference>
<evidence type="ECO:0000256" key="2">
    <source>
        <dbReference type="ARBA" id="ARBA00022723"/>
    </source>
</evidence>
<evidence type="ECO:0000256" key="7">
    <source>
        <dbReference type="ARBA" id="ARBA00023004"/>
    </source>
</evidence>
<feature type="binding site" evidence="14">
    <location>
        <position position="423"/>
    </location>
    <ligand>
        <name>Mn(2+)</name>
        <dbReference type="ChEBI" id="CHEBI:29035"/>
    </ligand>
</feature>
<dbReference type="InterPro" id="IPR022765">
    <property type="entry name" value="Dna2/Cas4_DUF83"/>
</dbReference>
<keyword evidence="8" id="KW-0411">Iron-sulfur</keyword>
<dbReference type="OrthoDB" id="1550386at2"/>
<comment type="similarity">
    <text evidence="14">Belongs to the CRISPR-associated endonuclease Cas1 family.</text>
</comment>
<dbReference type="RefSeq" id="WP_100511459.1">
    <property type="nucleotide sequence ID" value="NZ_PEBI01000004.1"/>
</dbReference>
<evidence type="ECO:0000313" key="17">
    <source>
        <dbReference type="Proteomes" id="UP000229095"/>
    </source>
</evidence>
<dbReference type="GO" id="GO:0043571">
    <property type="term" value="P:maintenance of CRISPR repeat elements"/>
    <property type="evidence" value="ECO:0007669"/>
    <property type="project" value="UniProtKB-UniRule"/>
</dbReference>
<dbReference type="GO" id="GO:0051536">
    <property type="term" value="F:iron-sulfur cluster binding"/>
    <property type="evidence" value="ECO:0007669"/>
    <property type="project" value="UniProtKB-KW"/>
</dbReference>
<evidence type="ECO:0000313" key="16">
    <source>
        <dbReference type="EMBL" id="PJM72673.1"/>
    </source>
</evidence>
<organism evidence="16 17">
    <name type="scientific">Bifidobacterium primatium</name>
    <dbReference type="NCBI Taxonomy" id="2045438"/>
    <lineage>
        <taxon>Bacteria</taxon>
        <taxon>Bacillati</taxon>
        <taxon>Actinomycetota</taxon>
        <taxon>Actinomycetes</taxon>
        <taxon>Bifidobacteriales</taxon>
        <taxon>Bifidobacteriaceae</taxon>
        <taxon>Bifidobacterium</taxon>
    </lineage>
</organism>
<evidence type="ECO:0000256" key="4">
    <source>
        <dbReference type="ARBA" id="ARBA00022801"/>
    </source>
</evidence>
<keyword evidence="4 14" id="KW-0378">Hydrolase</keyword>
<evidence type="ECO:0000256" key="11">
    <source>
        <dbReference type="ARBA" id="ARBA00023211"/>
    </source>
</evidence>
<dbReference type="NCBIfam" id="TIGR00372">
    <property type="entry name" value="cas4"/>
    <property type="match status" value="1"/>
</dbReference>
<feature type="binding site" evidence="14">
    <location>
        <position position="354"/>
    </location>
    <ligand>
        <name>Mn(2+)</name>
        <dbReference type="ChEBI" id="CHEBI:29035"/>
    </ligand>
</feature>
<comment type="caution">
    <text evidence="16">The sequence shown here is derived from an EMBL/GenBank/DDBJ whole genome shotgun (WGS) entry which is preliminary data.</text>
</comment>
<evidence type="ECO:0000256" key="14">
    <source>
        <dbReference type="HAMAP-Rule" id="MF_01470"/>
    </source>
</evidence>
<dbReference type="Proteomes" id="UP000229095">
    <property type="component" value="Unassembled WGS sequence"/>
</dbReference>
<dbReference type="Pfam" id="PF01930">
    <property type="entry name" value="Cas_Cas4"/>
    <property type="match status" value="1"/>
</dbReference>
<keyword evidence="3 14" id="KW-0255">Endonuclease</keyword>
<keyword evidence="2 14" id="KW-0479">Metal-binding</keyword>
<evidence type="ECO:0000256" key="5">
    <source>
        <dbReference type="ARBA" id="ARBA00022839"/>
    </source>
</evidence>
<keyword evidence="10 14" id="KW-0238">DNA-binding</keyword>
<dbReference type="HAMAP" id="MF_01470">
    <property type="entry name" value="Cas1"/>
    <property type="match status" value="1"/>
</dbReference>
<keyword evidence="1 14" id="KW-0540">Nuclease</keyword>
<keyword evidence="7" id="KW-0408">Iron</keyword>
<dbReference type="EC" id="3.1.-.-" evidence="14"/>
<dbReference type="InterPro" id="IPR002729">
    <property type="entry name" value="CRISPR-assoc_Cas1"/>
</dbReference>
<dbReference type="InterPro" id="IPR050646">
    <property type="entry name" value="Cas1"/>
</dbReference>
<dbReference type="InterPro" id="IPR013343">
    <property type="entry name" value="CRISPR-assoc_prot_Cas4"/>
</dbReference>
<keyword evidence="5" id="KW-0269">Exonuclease</keyword>
<dbReference type="InterPro" id="IPR011604">
    <property type="entry name" value="PDDEXK-like_dom_sf"/>
</dbReference>
<dbReference type="Gene3D" id="3.90.320.10">
    <property type="match status" value="1"/>
</dbReference>
<feature type="binding site" evidence="14">
    <location>
        <position position="438"/>
    </location>
    <ligand>
        <name>Mn(2+)</name>
        <dbReference type="ChEBI" id="CHEBI:29035"/>
    </ligand>
</feature>
<comment type="function">
    <text evidence="14">CRISPR (clustered regularly interspaced short palindromic repeat), is an adaptive immune system that provides protection against mobile genetic elements (viruses, transposable elements and conjugative plasmids). CRISPR clusters contain spacers, sequences complementary to antecedent mobile elements, and target invading nucleic acids. CRISPR clusters are transcribed and processed into CRISPR RNA (crRNA). Acts as a dsDNA endonuclease. Involved in the integration of spacer DNA into the CRISPR cassette.</text>
</comment>
<evidence type="ECO:0000256" key="1">
    <source>
        <dbReference type="ARBA" id="ARBA00022722"/>
    </source>
</evidence>
<dbReference type="EMBL" id="PEBI01000004">
    <property type="protein sequence ID" value="PJM72673.1"/>
    <property type="molecule type" value="Genomic_DNA"/>
</dbReference>
<comment type="catalytic activity">
    <reaction evidence="12">
        <text>exonucleolytic cleavage in the 5'- to 3'-direction to yield nucleoside 3'-phosphates.</text>
        <dbReference type="EC" id="3.1.12.1"/>
    </reaction>
</comment>
<dbReference type="Gene3D" id="3.100.10.20">
    <property type="entry name" value="CRISPR-associated endonuclease Cas1, N-terminal domain"/>
    <property type="match status" value="1"/>
</dbReference>
<dbReference type="PANTHER" id="PTHR34353">
    <property type="entry name" value="CRISPR-ASSOCIATED ENDONUCLEASE CAS1 1"/>
    <property type="match status" value="1"/>
</dbReference>
<comment type="subunit">
    <text evidence="13 14">Homodimer, forms a heterotetramer with a Cas2 homodimer.</text>
</comment>
<dbReference type="GO" id="GO:0004519">
    <property type="term" value="F:endonuclease activity"/>
    <property type="evidence" value="ECO:0007669"/>
    <property type="project" value="UniProtKB-UniRule"/>
</dbReference>
<dbReference type="InterPro" id="IPR042211">
    <property type="entry name" value="CRISPR-assoc_Cas1_N"/>
</dbReference>
<keyword evidence="17" id="KW-1185">Reference proteome</keyword>
<evidence type="ECO:0000256" key="8">
    <source>
        <dbReference type="ARBA" id="ARBA00023014"/>
    </source>
</evidence>
<dbReference type="Gene3D" id="1.20.120.920">
    <property type="entry name" value="CRISPR-associated endonuclease Cas1, C-terminal domain"/>
    <property type="match status" value="1"/>
</dbReference>
<keyword evidence="6 14" id="KW-0460">Magnesium</keyword>
<reference evidence="16 17" key="1">
    <citation type="submission" date="2017-10" db="EMBL/GenBank/DDBJ databases">
        <title>Draft genome sequences of strains TRE 1, TRE 9, TRE H and TRI 7, isolated from tamarins, belonging to four potential novel Bifidobacterium species.</title>
        <authorList>
            <person name="Mattarelli P."/>
            <person name="Modesto M."/>
            <person name="Puglisi E."/>
            <person name="Morelli L."/>
            <person name="Spezio C."/>
            <person name="Bonetti A."/>
            <person name="Sandri C."/>
        </authorList>
    </citation>
    <scope>NUCLEOTIDE SEQUENCE [LARGE SCALE GENOMIC DNA]</scope>
    <source>
        <strain evidence="17">TRE1</strain>
    </source>
</reference>
<dbReference type="Pfam" id="PF01867">
    <property type="entry name" value="Cas_Cas1"/>
    <property type="match status" value="1"/>
</dbReference>
<dbReference type="GO" id="GO:0051607">
    <property type="term" value="P:defense response to virus"/>
    <property type="evidence" value="ECO:0007669"/>
    <property type="project" value="UniProtKB-UniRule"/>
</dbReference>
<protein>
    <recommendedName>
        <fullName evidence="14">CRISPR-associated endonuclease Cas1</fullName>
        <ecNumber evidence="14">3.1.-.-</ecNumber>
    </recommendedName>
</protein>
<dbReference type="GO" id="GO:0046872">
    <property type="term" value="F:metal ion binding"/>
    <property type="evidence" value="ECO:0007669"/>
    <property type="project" value="UniProtKB-UniRule"/>
</dbReference>
<evidence type="ECO:0000256" key="13">
    <source>
        <dbReference type="ARBA" id="ARBA00038592"/>
    </source>
</evidence>
<evidence type="ECO:0000256" key="10">
    <source>
        <dbReference type="ARBA" id="ARBA00023125"/>
    </source>
</evidence>
<evidence type="ECO:0000259" key="15">
    <source>
        <dbReference type="Pfam" id="PF01930"/>
    </source>
</evidence>
<evidence type="ECO:0000256" key="9">
    <source>
        <dbReference type="ARBA" id="ARBA00023118"/>
    </source>
</evidence>
<comment type="cofactor">
    <cofactor evidence="14">
        <name>Mg(2+)</name>
        <dbReference type="ChEBI" id="CHEBI:18420"/>
    </cofactor>
    <cofactor evidence="14">
        <name>Mn(2+)</name>
        <dbReference type="ChEBI" id="CHEBI:29035"/>
    </cofactor>
</comment>
<keyword evidence="9 14" id="KW-0051">Antiviral defense</keyword>
<dbReference type="GO" id="GO:0003677">
    <property type="term" value="F:DNA binding"/>
    <property type="evidence" value="ECO:0007669"/>
    <property type="project" value="UniProtKB-KW"/>
</dbReference>
<dbReference type="GO" id="GO:0004527">
    <property type="term" value="F:exonuclease activity"/>
    <property type="evidence" value="ECO:0007669"/>
    <property type="project" value="UniProtKB-KW"/>
</dbReference>
<feature type="domain" description="DUF83" evidence="15">
    <location>
        <begin position="9"/>
        <end position="185"/>
    </location>
</feature>
<sequence length="531" mass="59824">MNDDPIPISLVANYMFCPRRAWLESVGEQVDSAQMSQGLYDHRKVDRNRNSSAEDGGDYQSINIRHEGWGVSGRLDAAKLTDDGVIIREYKATPVKREMIVTDAMRTQLALQAACLEDMGYRVARTEIFFTTHHRNVEVELTVEDYSKARSAVEETKRLISSDTAPEPLEDSPRCMKCSHVGICLPEERRLKPVNRRVMVSSPDNQVTHLVTPGAKAFSRSGRMLVFKDGQELASIPIDTIQGLQVHGNTDLSSGLIRELMWRNVPILWCSGTGRLYGWAMSTYGPNGLQRVEQHVASQEGRLGLAREFIIAKVHNQSVLLRRSDKDNPIVEQLRDIEKTIGNANRWQDVLGLEGEAASLYFSQFGILIKPGRRNCWPWNGRTRRPALDELNSLLDYTYALLLSDCIRALISCGLDPHAGFLHSSKRNKPALALDLMEEFRAPVADSVVQTVVNNGEVRSDGFVHALGSVRMKNETRKALIGAYERRMSTELTHPIFGYKASWRRIIEIQARMILGYLDGTQSSYRGIRVR</sequence>
<gene>
    <name evidence="14" type="primary">cas1</name>
    <name evidence="16" type="ORF">CS006_08920</name>
</gene>